<reference evidence="2" key="1">
    <citation type="journal article" date="2017" name="Cell">
        <title>Insights into land plant evolution garnered from the Marchantia polymorpha genome.</title>
        <authorList>
            <person name="Bowman J.L."/>
            <person name="Kohchi T."/>
            <person name="Yamato K.T."/>
            <person name="Jenkins J."/>
            <person name="Shu S."/>
            <person name="Ishizaki K."/>
            <person name="Yamaoka S."/>
            <person name="Nishihama R."/>
            <person name="Nakamura Y."/>
            <person name="Berger F."/>
            <person name="Adam C."/>
            <person name="Aki S.S."/>
            <person name="Althoff F."/>
            <person name="Araki T."/>
            <person name="Arteaga-Vazquez M.A."/>
            <person name="Balasubrmanian S."/>
            <person name="Barry K."/>
            <person name="Bauer D."/>
            <person name="Boehm C.R."/>
            <person name="Briginshaw L."/>
            <person name="Caballero-Perez J."/>
            <person name="Catarino B."/>
            <person name="Chen F."/>
            <person name="Chiyoda S."/>
            <person name="Chovatia M."/>
            <person name="Davies K.M."/>
            <person name="Delmans M."/>
            <person name="Demura T."/>
            <person name="Dierschke T."/>
            <person name="Dolan L."/>
            <person name="Dorantes-Acosta A.E."/>
            <person name="Eklund D.M."/>
            <person name="Florent S.N."/>
            <person name="Flores-Sandoval E."/>
            <person name="Fujiyama A."/>
            <person name="Fukuzawa H."/>
            <person name="Galik B."/>
            <person name="Grimanelli D."/>
            <person name="Grimwood J."/>
            <person name="Grossniklaus U."/>
            <person name="Hamada T."/>
            <person name="Haseloff J."/>
            <person name="Hetherington A.J."/>
            <person name="Higo A."/>
            <person name="Hirakawa Y."/>
            <person name="Hundley H.N."/>
            <person name="Ikeda Y."/>
            <person name="Inoue K."/>
            <person name="Inoue S.I."/>
            <person name="Ishida S."/>
            <person name="Jia Q."/>
            <person name="Kakita M."/>
            <person name="Kanazawa T."/>
            <person name="Kawai Y."/>
            <person name="Kawashima T."/>
            <person name="Kennedy M."/>
            <person name="Kinose K."/>
            <person name="Kinoshita T."/>
            <person name="Kohara Y."/>
            <person name="Koide E."/>
            <person name="Komatsu K."/>
            <person name="Kopischke S."/>
            <person name="Kubo M."/>
            <person name="Kyozuka J."/>
            <person name="Lagercrantz U."/>
            <person name="Lin S.S."/>
            <person name="Lindquist E."/>
            <person name="Lipzen A.M."/>
            <person name="Lu C.W."/>
            <person name="De Luna E."/>
            <person name="Martienssen R.A."/>
            <person name="Minamino N."/>
            <person name="Mizutani M."/>
            <person name="Mizutani M."/>
            <person name="Mochizuki N."/>
            <person name="Monte I."/>
            <person name="Mosher R."/>
            <person name="Nagasaki H."/>
            <person name="Nakagami H."/>
            <person name="Naramoto S."/>
            <person name="Nishitani K."/>
            <person name="Ohtani M."/>
            <person name="Okamoto T."/>
            <person name="Okumura M."/>
            <person name="Phillips J."/>
            <person name="Pollak B."/>
            <person name="Reinders A."/>
            <person name="Rovekamp M."/>
            <person name="Sano R."/>
            <person name="Sawa S."/>
            <person name="Schmid M.W."/>
            <person name="Shirakawa M."/>
            <person name="Solano R."/>
            <person name="Spunde A."/>
            <person name="Suetsugu N."/>
            <person name="Sugano S."/>
            <person name="Sugiyama A."/>
            <person name="Sun R."/>
            <person name="Suzuki Y."/>
            <person name="Takenaka M."/>
            <person name="Takezawa D."/>
            <person name="Tomogane H."/>
            <person name="Tsuzuki M."/>
            <person name="Ueda T."/>
            <person name="Umeda M."/>
            <person name="Ward J.M."/>
            <person name="Watanabe Y."/>
            <person name="Yazaki K."/>
            <person name="Yokoyama R."/>
            <person name="Yoshitake Y."/>
            <person name="Yotsui I."/>
            <person name="Zachgo S."/>
            <person name="Schmutz J."/>
        </authorList>
    </citation>
    <scope>NUCLEOTIDE SEQUENCE [LARGE SCALE GENOMIC DNA]</scope>
    <source>
        <strain evidence="2">Tak-1</strain>
    </source>
</reference>
<sequence>MMHSNSLMRNSQCCTSPIITRWYISIDRHHVGRFGEMTVGEHSQSFLLLRMSVTQFPSDAIIFLVMGPQTHRASEEVAWK</sequence>
<keyword evidence="2" id="KW-1185">Reference proteome</keyword>
<dbReference type="EMBL" id="KZ772687">
    <property type="protein sequence ID" value="PTQ45246.1"/>
    <property type="molecule type" value="Genomic_DNA"/>
</dbReference>
<evidence type="ECO:0000313" key="1">
    <source>
        <dbReference type="EMBL" id="PTQ45246.1"/>
    </source>
</evidence>
<accession>A0A2R6XGL1</accession>
<proteinExistence type="predicted"/>
<dbReference type="Gramene" id="Mp2g07680.1">
    <property type="protein sequence ID" value="Mp2g07680.1.cds1"/>
    <property type="gene ID" value="Mp2g07680"/>
</dbReference>
<name>A0A2R6XGL1_MARPO</name>
<gene>
    <name evidence="1" type="ORF">MARPO_0015s0054</name>
</gene>
<organism evidence="1 2">
    <name type="scientific">Marchantia polymorpha</name>
    <name type="common">Common liverwort</name>
    <name type="synonym">Marchantia aquatica</name>
    <dbReference type="NCBI Taxonomy" id="3197"/>
    <lineage>
        <taxon>Eukaryota</taxon>
        <taxon>Viridiplantae</taxon>
        <taxon>Streptophyta</taxon>
        <taxon>Embryophyta</taxon>
        <taxon>Marchantiophyta</taxon>
        <taxon>Marchantiopsida</taxon>
        <taxon>Marchantiidae</taxon>
        <taxon>Marchantiales</taxon>
        <taxon>Marchantiaceae</taxon>
        <taxon>Marchantia</taxon>
    </lineage>
</organism>
<dbReference type="Proteomes" id="UP000244005">
    <property type="component" value="Unassembled WGS sequence"/>
</dbReference>
<dbReference type="AlphaFoldDB" id="A0A2R6XGL1"/>
<protein>
    <submittedName>
        <fullName evidence="1">Uncharacterized protein</fullName>
    </submittedName>
</protein>
<evidence type="ECO:0000313" key="2">
    <source>
        <dbReference type="Proteomes" id="UP000244005"/>
    </source>
</evidence>